<comment type="caution">
    <text evidence="1">The sequence shown here is derived from an EMBL/GenBank/DDBJ whole genome shotgun (WGS) entry which is preliminary data.</text>
</comment>
<dbReference type="Proteomes" id="UP001199710">
    <property type="component" value="Unassembled WGS sequence"/>
</dbReference>
<reference evidence="1 2" key="1">
    <citation type="submission" date="2021-12" db="EMBL/GenBank/DDBJ databases">
        <title>A phylogenomic analysis of Limosilactobacillus reuteri reveals ancient and stable evolutionary relationships with rodents and birds and zoonotic transmission to humans.</title>
        <authorList>
            <person name="Li F."/>
            <person name="Li X."/>
            <person name="Cheng C."/>
            <person name="Tollenaar S."/>
            <person name="Zhang J.S."/>
            <person name="Simpson D."/>
            <person name="Tasseva G."/>
            <person name="Perez-Munoz M.E."/>
            <person name="Frese S."/>
            <person name="Gaenzle M.G."/>
            <person name="Walter J."/>
            <person name="Zheng J."/>
        </authorList>
    </citation>
    <scope>NUCLEOTIDE SEQUENCE [LARGE SCALE GENOMIC DNA]</scope>
    <source>
        <strain evidence="1 2">BG-MG3-B</strain>
    </source>
</reference>
<protein>
    <recommendedName>
        <fullName evidence="3">Transposase DDE domain-containing protein</fullName>
    </recommendedName>
</protein>
<dbReference type="EMBL" id="JAJPDE010000068">
    <property type="protein sequence ID" value="MCD7130985.1"/>
    <property type="molecule type" value="Genomic_DNA"/>
</dbReference>
<proteinExistence type="predicted"/>
<name>A0ABS8R9S0_9LACO</name>
<sequence length="50" mass="6054">MYRRRKFDVELVFGHMEMDFGIRRTHLRGYRTGPDVIKSNEIKLQSISRL</sequence>
<evidence type="ECO:0000313" key="2">
    <source>
        <dbReference type="Proteomes" id="UP001199710"/>
    </source>
</evidence>
<evidence type="ECO:0008006" key="3">
    <source>
        <dbReference type="Google" id="ProtNLM"/>
    </source>
</evidence>
<organism evidence="1 2">
    <name type="scientific">Limosilactobacillus agrestis</name>
    <dbReference type="NCBI Taxonomy" id="2759748"/>
    <lineage>
        <taxon>Bacteria</taxon>
        <taxon>Bacillati</taxon>
        <taxon>Bacillota</taxon>
        <taxon>Bacilli</taxon>
        <taxon>Lactobacillales</taxon>
        <taxon>Lactobacillaceae</taxon>
        <taxon>Limosilactobacillus</taxon>
    </lineage>
</organism>
<evidence type="ECO:0000313" key="1">
    <source>
        <dbReference type="EMBL" id="MCD7130985.1"/>
    </source>
</evidence>
<dbReference type="RefSeq" id="WP_231823363.1">
    <property type="nucleotide sequence ID" value="NZ_JACIVE010000043.1"/>
</dbReference>
<accession>A0ABS8R9S0</accession>
<gene>
    <name evidence="1" type="ORF">LTY36_07270</name>
</gene>
<keyword evidence="2" id="KW-1185">Reference proteome</keyword>